<keyword evidence="2" id="KW-1185">Reference proteome</keyword>
<dbReference type="PROSITE" id="PS51257">
    <property type="entry name" value="PROKAR_LIPOPROTEIN"/>
    <property type="match status" value="1"/>
</dbReference>
<dbReference type="EMBL" id="SMFX01000001">
    <property type="protein sequence ID" value="TCK18677.1"/>
    <property type="molecule type" value="Genomic_DNA"/>
</dbReference>
<name>A0A4R1H9T7_9GAMM</name>
<evidence type="ECO:0000313" key="2">
    <source>
        <dbReference type="Proteomes" id="UP000295707"/>
    </source>
</evidence>
<reference evidence="1 2" key="1">
    <citation type="submission" date="2019-03" db="EMBL/GenBank/DDBJ databases">
        <title>Genomic Encyclopedia of Type Strains, Phase IV (KMG-IV): sequencing the most valuable type-strain genomes for metagenomic binning, comparative biology and taxonomic classification.</title>
        <authorList>
            <person name="Goeker M."/>
        </authorList>
    </citation>
    <scope>NUCLEOTIDE SEQUENCE [LARGE SCALE GENOMIC DNA]</scope>
    <source>
        <strain evidence="1 2">DSM 19610</strain>
    </source>
</reference>
<organism evidence="1 2">
    <name type="scientific">Thiogranum longum</name>
    <dbReference type="NCBI Taxonomy" id="1537524"/>
    <lineage>
        <taxon>Bacteria</taxon>
        <taxon>Pseudomonadati</taxon>
        <taxon>Pseudomonadota</taxon>
        <taxon>Gammaproteobacteria</taxon>
        <taxon>Chromatiales</taxon>
        <taxon>Ectothiorhodospiraceae</taxon>
        <taxon>Thiogranum</taxon>
    </lineage>
</organism>
<proteinExistence type="predicted"/>
<protein>
    <recommendedName>
        <fullName evidence="3">Lipoprotein</fullName>
    </recommendedName>
</protein>
<dbReference type="Proteomes" id="UP000295707">
    <property type="component" value="Unassembled WGS sequence"/>
</dbReference>
<comment type="caution">
    <text evidence="1">The sequence shown here is derived from an EMBL/GenBank/DDBJ whole genome shotgun (WGS) entry which is preliminary data.</text>
</comment>
<evidence type="ECO:0008006" key="3">
    <source>
        <dbReference type="Google" id="ProtNLM"/>
    </source>
</evidence>
<evidence type="ECO:0000313" key="1">
    <source>
        <dbReference type="EMBL" id="TCK18677.1"/>
    </source>
</evidence>
<accession>A0A4R1H9T7</accession>
<gene>
    <name evidence="1" type="ORF">DFR30_1960</name>
</gene>
<dbReference type="AlphaFoldDB" id="A0A4R1H9T7"/>
<sequence>MYLDRSLFRIIMRFASVVALVFSLAGCGGGSGGSTGFSVNVPIQSLDGAWFGSMNDTADVLRSYQITIAGGAISQILVDAVDQGLTGSIVRESDTLFTLTLSDGTVVAFFIDAAVQHAGFVDDGFNFGVVQKDAPGLPTFFINDTDGNWSGNSVVTDFTTSQEFASTASCLNLLCTANGNGVSTNVDLSGAFSSAFGRWQGTFNNSAGDSGVITVMLSADKQFAGSFACDAAGVFPVDCDFSGWVKQ</sequence>